<dbReference type="Gene3D" id="3.60.110.10">
    <property type="entry name" value="Carbon-nitrogen hydrolase"/>
    <property type="match status" value="1"/>
</dbReference>
<evidence type="ECO:0000313" key="11">
    <source>
        <dbReference type="EMBL" id="ONM44676.1"/>
    </source>
</evidence>
<name>A0A1S8DIP1_9GAMM</name>
<dbReference type="NCBIfam" id="TIGR00546">
    <property type="entry name" value="lnt"/>
    <property type="match status" value="1"/>
</dbReference>
<dbReference type="PANTHER" id="PTHR38686:SF1">
    <property type="entry name" value="APOLIPOPROTEIN N-ACYLTRANSFERASE"/>
    <property type="match status" value="1"/>
</dbReference>
<dbReference type="InterPro" id="IPR003010">
    <property type="entry name" value="C-N_Hydrolase"/>
</dbReference>
<feature type="transmembrane region" description="Helical" evidence="9">
    <location>
        <begin position="137"/>
        <end position="157"/>
    </location>
</feature>
<dbReference type="SUPFAM" id="SSF56317">
    <property type="entry name" value="Carbon-nitrogen hydrolase"/>
    <property type="match status" value="1"/>
</dbReference>
<proteinExistence type="inferred from homology"/>
<keyword evidence="12" id="KW-1185">Reference proteome</keyword>
<keyword evidence="6 9" id="KW-1133">Transmembrane helix</keyword>
<evidence type="ECO:0000256" key="2">
    <source>
        <dbReference type="ARBA" id="ARBA00010065"/>
    </source>
</evidence>
<feature type="transmembrane region" description="Helical" evidence="9">
    <location>
        <begin position="73"/>
        <end position="91"/>
    </location>
</feature>
<dbReference type="EMBL" id="MUBC01000010">
    <property type="protein sequence ID" value="ONM44676.1"/>
    <property type="molecule type" value="Genomic_DNA"/>
</dbReference>
<dbReference type="PANTHER" id="PTHR38686">
    <property type="entry name" value="APOLIPOPROTEIN N-ACYLTRANSFERASE"/>
    <property type="match status" value="1"/>
</dbReference>
<comment type="similarity">
    <text evidence="2 9">Belongs to the CN hydrolase family. Apolipoprotein N-acyltransferase subfamily.</text>
</comment>
<dbReference type="GO" id="GO:0005886">
    <property type="term" value="C:plasma membrane"/>
    <property type="evidence" value="ECO:0007669"/>
    <property type="project" value="UniProtKB-SubCell"/>
</dbReference>
<dbReference type="Proteomes" id="UP000242847">
    <property type="component" value="Unassembled WGS sequence"/>
</dbReference>
<keyword evidence="3 9" id="KW-1003">Cell membrane</keyword>
<keyword evidence="4 9" id="KW-0808">Transferase</keyword>
<dbReference type="GO" id="GO:0042158">
    <property type="term" value="P:lipoprotein biosynthetic process"/>
    <property type="evidence" value="ECO:0007669"/>
    <property type="project" value="UniProtKB-UniRule"/>
</dbReference>
<dbReference type="PROSITE" id="PS50263">
    <property type="entry name" value="CN_HYDROLASE"/>
    <property type="match status" value="1"/>
</dbReference>
<evidence type="ECO:0000256" key="1">
    <source>
        <dbReference type="ARBA" id="ARBA00004651"/>
    </source>
</evidence>
<gene>
    <name evidence="9" type="primary">lnt</name>
    <name evidence="11" type="ORF">BXT89_05960</name>
</gene>
<dbReference type="InterPro" id="IPR036526">
    <property type="entry name" value="C-N_Hydrolase_sf"/>
</dbReference>
<keyword evidence="11" id="KW-0449">Lipoprotein</keyword>
<evidence type="ECO:0000259" key="10">
    <source>
        <dbReference type="PROSITE" id="PS50263"/>
    </source>
</evidence>
<protein>
    <recommendedName>
        <fullName evidence="9">Apolipoprotein N-acyltransferase</fullName>
        <shortName evidence="9">ALP N-acyltransferase</shortName>
        <ecNumber evidence="9">2.3.1.269</ecNumber>
    </recommendedName>
</protein>
<evidence type="ECO:0000256" key="9">
    <source>
        <dbReference type="HAMAP-Rule" id="MF_01148"/>
    </source>
</evidence>
<keyword evidence="8 9" id="KW-0012">Acyltransferase</keyword>
<dbReference type="EC" id="2.3.1.269" evidence="9"/>
<keyword evidence="7 9" id="KW-0472">Membrane</keyword>
<evidence type="ECO:0000256" key="7">
    <source>
        <dbReference type="ARBA" id="ARBA00023136"/>
    </source>
</evidence>
<dbReference type="InterPro" id="IPR004563">
    <property type="entry name" value="Apolipo_AcylTrfase"/>
</dbReference>
<evidence type="ECO:0000256" key="6">
    <source>
        <dbReference type="ARBA" id="ARBA00022989"/>
    </source>
</evidence>
<dbReference type="AlphaFoldDB" id="A0A1S8DIP1"/>
<organism evidence="11 12">
    <name type="scientific">Halopseudomonas pachastrellae</name>
    <dbReference type="NCBI Taxonomy" id="254161"/>
    <lineage>
        <taxon>Bacteria</taxon>
        <taxon>Pseudomonadati</taxon>
        <taxon>Pseudomonadota</taxon>
        <taxon>Gammaproteobacteria</taxon>
        <taxon>Pseudomonadales</taxon>
        <taxon>Pseudomonadaceae</taxon>
        <taxon>Halopseudomonas</taxon>
    </lineage>
</organism>
<comment type="function">
    <text evidence="9">Catalyzes the phospholipid dependent N-acylation of the N-terminal cysteine of apolipoprotein, the last step in lipoprotein maturation.</text>
</comment>
<sequence length="535" mass="59831">MAAVGKPELKYAATTSLCVQVRQRALTRLLLALLSGAMLSLPWVDGGLYWSGWIGWVPLLFALHASSLRQAALLGWCCGTVFYIGTAYWMVDFVIHLKGLSLPVSLLLASLFWLYAGASIAVGCVLFRLISRRLPQLDLISFPLALVIACALYPTLFDLRFSETQAAFVLAIQGVDLVGAQGLDMLMLLTSALLFQWLQRDLGGLKGQLALGGSALVLIWFVYGWFALGHWDRQAAAWPTMRIGLVQPNDAPTRRIPAPPEGYSREYPEEMVATRRLSAAGARWVAWPEARYKGYFDQQSVRQAWADQILGMSSDLFFHDVETRNRHATPVSYNTLGWLGQEGALVDQYRKMQRVPFGEYLPDFWTLPGINWLTTRFFGDYLREVGEGQEHVFFPIEGMRVVPKICYETAFPEFIAEAIGSDAGGKVLLFVSQDNWFGESSQPFQHRAMSIVRAVENRVPMLHLINNGPSVAALPSGRAIAGTPAFSRAEMLVDLPYSPTRGGSFFTRHAQHLNWFWYTALAVLLGCALWPRRRR</sequence>
<feature type="transmembrane region" description="Helical" evidence="9">
    <location>
        <begin position="515"/>
        <end position="531"/>
    </location>
</feature>
<keyword evidence="5 9" id="KW-0812">Transmembrane</keyword>
<feature type="domain" description="CN hydrolase" evidence="10">
    <location>
        <begin position="241"/>
        <end position="497"/>
    </location>
</feature>
<evidence type="ECO:0000256" key="4">
    <source>
        <dbReference type="ARBA" id="ARBA00022679"/>
    </source>
</evidence>
<feature type="transmembrane region" description="Helical" evidence="9">
    <location>
        <begin position="209"/>
        <end position="231"/>
    </location>
</feature>
<feature type="transmembrane region" description="Helical" evidence="9">
    <location>
        <begin position="25"/>
        <end position="44"/>
    </location>
</feature>
<dbReference type="STRING" id="254161.SAMN05216256_109101"/>
<feature type="transmembrane region" description="Helical" evidence="9">
    <location>
        <begin position="177"/>
        <end position="197"/>
    </location>
</feature>
<accession>A0A1S8DIP1</accession>
<dbReference type="GO" id="GO:0016410">
    <property type="term" value="F:N-acyltransferase activity"/>
    <property type="evidence" value="ECO:0007669"/>
    <property type="project" value="UniProtKB-UniRule"/>
</dbReference>
<evidence type="ECO:0000313" key="12">
    <source>
        <dbReference type="Proteomes" id="UP000242847"/>
    </source>
</evidence>
<dbReference type="InterPro" id="IPR045378">
    <property type="entry name" value="LNT_N"/>
</dbReference>
<evidence type="ECO:0000256" key="8">
    <source>
        <dbReference type="ARBA" id="ARBA00023315"/>
    </source>
</evidence>
<feature type="transmembrane region" description="Helical" evidence="9">
    <location>
        <begin position="111"/>
        <end position="130"/>
    </location>
</feature>
<feature type="transmembrane region" description="Helical" evidence="9">
    <location>
        <begin position="50"/>
        <end position="66"/>
    </location>
</feature>
<dbReference type="UniPathway" id="UPA00666"/>
<evidence type="ECO:0000256" key="5">
    <source>
        <dbReference type="ARBA" id="ARBA00022692"/>
    </source>
</evidence>
<dbReference type="Pfam" id="PF20154">
    <property type="entry name" value="LNT_N"/>
    <property type="match status" value="1"/>
</dbReference>
<comment type="pathway">
    <text evidence="9">Protein modification; lipoprotein biosynthesis (N-acyl transfer).</text>
</comment>
<dbReference type="HAMAP" id="MF_01148">
    <property type="entry name" value="Lnt"/>
    <property type="match status" value="1"/>
</dbReference>
<reference evidence="11 12" key="1">
    <citation type="submission" date="2017-01" db="EMBL/GenBank/DDBJ databases">
        <title>Draft genome sequence of Pseudomonas pachastrellae type strain CCUG 46540T from a deep sea.</title>
        <authorList>
            <person name="Gomila M."/>
            <person name="Mulet M."/>
            <person name="Lalucat J."/>
            <person name="Garcia-Valdes E."/>
        </authorList>
    </citation>
    <scope>NUCLEOTIDE SEQUENCE [LARGE SCALE GENOMIC DNA]</scope>
    <source>
        <strain evidence="11 12">CCUG 46540</strain>
    </source>
</reference>
<comment type="caution">
    <text evidence="11">The sequence shown here is derived from an EMBL/GenBank/DDBJ whole genome shotgun (WGS) entry which is preliminary data.</text>
</comment>
<comment type="subcellular location">
    <subcellularLocation>
        <location evidence="1 9">Cell membrane</location>
        <topology evidence="1 9">Multi-pass membrane protein</topology>
    </subcellularLocation>
</comment>
<evidence type="ECO:0000256" key="3">
    <source>
        <dbReference type="ARBA" id="ARBA00022475"/>
    </source>
</evidence>
<comment type="catalytic activity">
    <reaction evidence="9">
        <text>N-terminal S-1,2-diacyl-sn-glyceryl-L-cysteinyl-[lipoprotein] + a glycerophospholipid = N-acyl-S-1,2-diacyl-sn-glyceryl-L-cysteinyl-[lipoprotein] + a 2-acyl-sn-glycero-3-phospholipid + H(+)</text>
        <dbReference type="Rhea" id="RHEA:48228"/>
        <dbReference type="Rhea" id="RHEA-COMP:14681"/>
        <dbReference type="Rhea" id="RHEA-COMP:14684"/>
        <dbReference type="ChEBI" id="CHEBI:15378"/>
        <dbReference type="ChEBI" id="CHEBI:136912"/>
        <dbReference type="ChEBI" id="CHEBI:140656"/>
        <dbReference type="ChEBI" id="CHEBI:140657"/>
        <dbReference type="ChEBI" id="CHEBI:140660"/>
        <dbReference type="EC" id="2.3.1.269"/>
    </reaction>
</comment>
<dbReference type="Pfam" id="PF00795">
    <property type="entry name" value="CN_hydrolase"/>
    <property type="match status" value="1"/>
</dbReference>